<keyword evidence="2 10" id="KW-0444">Lipid biosynthesis</keyword>
<evidence type="ECO:0000256" key="5">
    <source>
        <dbReference type="ARBA" id="ARBA00022832"/>
    </source>
</evidence>
<evidence type="ECO:0000256" key="3">
    <source>
        <dbReference type="ARBA" id="ARBA00022679"/>
    </source>
</evidence>
<dbReference type="GO" id="GO:0030148">
    <property type="term" value="P:sphingolipid biosynthetic process"/>
    <property type="evidence" value="ECO:0007669"/>
    <property type="project" value="TreeGrafter"/>
</dbReference>
<dbReference type="AlphaFoldDB" id="A0A7S2UNY3"/>
<dbReference type="EMBL" id="HBHQ01022493">
    <property type="protein sequence ID" value="CAD9823386.1"/>
    <property type="molecule type" value="Transcribed_RNA"/>
</dbReference>
<feature type="transmembrane region" description="Helical" evidence="10">
    <location>
        <begin position="169"/>
        <end position="186"/>
    </location>
</feature>
<evidence type="ECO:0000256" key="1">
    <source>
        <dbReference type="ARBA" id="ARBA00004141"/>
    </source>
</evidence>
<dbReference type="Pfam" id="PF01151">
    <property type="entry name" value="ELO"/>
    <property type="match status" value="1"/>
</dbReference>
<dbReference type="PANTHER" id="PTHR11157:SF17">
    <property type="entry name" value="ELONGATION OF VERY LONG CHAIN FATTY ACIDS PROTEIN 6"/>
    <property type="match status" value="1"/>
</dbReference>
<dbReference type="GO" id="GO:0034625">
    <property type="term" value="P:fatty acid elongation, monounsaturated fatty acid"/>
    <property type="evidence" value="ECO:0007669"/>
    <property type="project" value="TreeGrafter"/>
</dbReference>
<evidence type="ECO:0000256" key="4">
    <source>
        <dbReference type="ARBA" id="ARBA00022692"/>
    </source>
</evidence>
<feature type="transmembrane region" description="Helical" evidence="10">
    <location>
        <begin position="267"/>
        <end position="286"/>
    </location>
</feature>
<organism evidence="11">
    <name type="scientific">Attheya septentrionalis</name>
    <dbReference type="NCBI Taxonomy" id="420275"/>
    <lineage>
        <taxon>Eukaryota</taxon>
        <taxon>Sar</taxon>
        <taxon>Stramenopiles</taxon>
        <taxon>Ochrophyta</taxon>
        <taxon>Bacillariophyta</taxon>
        <taxon>Coscinodiscophyceae</taxon>
        <taxon>Chaetocerotophycidae</taxon>
        <taxon>Chaetocerotales</taxon>
        <taxon>Attheyaceae</taxon>
        <taxon>Attheya</taxon>
    </lineage>
</organism>
<keyword evidence="8 10" id="KW-0472">Membrane</keyword>
<accession>A0A7S2UNY3</accession>
<keyword evidence="7 10" id="KW-0443">Lipid metabolism</keyword>
<dbReference type="GO" id="GO:0009922">
    <property type="term" value="F:fatty acid elongase activity"/>
    <property type="evidence" value="ECO:0007669"/>
    <property type="project" value="InterPro"/>
</dbReference>
<proteinExistence type="inferred from homology"/>
<feature type="transmembrane region" description="Helical" evidence="10">
    <location>
        <begin position="91"/>
        <end position="110"/>
    </location>
</feature>
<keyword evidence="4 10" id="KW-0812">Transmembrane</keyword>
<keyword evidence="3 10" id="KW-0808">Transferase</keyword>
<dbReference type="GO" id="GO:0042761">
    <property type="term" value="P:very long-chain fatty acid biosynthetic process"/>
    <property type="evidence" value="ECO:0007669"/>
    <property type="project" value="TreeGrafter"/>
</dbReference>
<protein>
    <recommendedName>
        <fullName evidence="10">Elongation of fatty acids protein</fullName>
        <ecNumber evidence="10">2.3.1.-</ecNumber>
    </recommendedName>
</protein>
<gene>
    <name evidence="11" type="ORF">ASEP1449_LOCUS15220</name>
</gene>
<dbReference type="PANTHER" id="PTHR11157">
    <property type="entry name" value="FATTY ACID ACYL TRANSFERASE-RELATED"/>
    <property type="match status" value="1"/>
</dbReference>
<keyword evidence="9 10" id="KW-0275">Fatty acid biosynthesis</keyword>
<dbReference type="InterPro" id="IPR002076">
    <property type="entry name" value="ELO_fam"/>
</dbReference>
<feature type="transmembrane region" description="Helical" evidence="10">
    <location>
        <begin position="192"/>
        <end position="213"/>
    </location>
</feature>
<name>A0A7S2UNY3_9STRA</name>
<feature type="transmembrane region" description="Helical" evidence="10">
    <location>
        <begin position="225"/>
        <end position="247"/>
    </location>
</feature>
<sequence>MANQLNASDNGCIMINDAGVAFKELSCVHPNFCKLMGYSEFERTYDPVLVRDWMREHPIIPIIAVAVYGTFIVCGQRYFKDRNPLDWRKPLAVWNFSLSLFSFIGLSRTLHQLVHNLHKDSLWDNLCNDPESQFGSGSTGLWVQLFILSKFPELFDTLFIVVHKKPLILLHWYHHVTVLLYCWHSYVSSAPAGLFFAVMNYGVHAIMYGYYFLMAIKRKPKWMNAKFITVAQISQMVVGVTVTLLCFRYHRISASLGRHCWVGSDNNAAACVMYGSYLFLFLKFFMTRYAVKKDRKVD</sequence>
<dbReference type="EC" id="2.3.1.-" evidence="10"/>
<evidence type="ECO:0000256" key="2">
    <source>
        <dbReference type="ARBA" id="ARBA00022516"/>
    </source>
</evidence>
<comment type="similarity">
    <text evidence="10">Belongs to the ELO family.</text>
</comment>
<feature type="transmembrane region" description="Helical" evidence="10">
    <location>
        <begin position="59"/>
        <end position="79"/>
    </location>
</feature>
<dbReference type="GO" id="GO:0019367">
    <property type="term" value="P:fatty acid elongation, saturated fatty acid"/>
    <property type="evidence" value="ECO:0007669"/>
    <property type="project" value="TreeGrafter"/>
</dbReference>
<reference evidence="11" key="1">
    <citation type="submission" date="2021-01" db="EMBL/GenBank/DDBJ databases">
        <authorList>
            <person name="Corre E."/>
            <person name="Pelletier E."/>
            <person name="Niang G."/>
            <person name="Scheremetjew M."/>
            <person name="Finn R."/>
            <person name="Kale V."/>
            <person name="Holt S."/>
            <person name="Cochrane G."/>
            <person name="Meng A."/>
            <person name="Brown T."/>
            <person name="Cohen L."/>
        </authorList>
    </citation>
    <scope>NUCLEOTIDE SEQUENCE</scope>
    <source>
        <strain evidence="11">CCMP2084</strain>
    </source>
</reference>
<comment type="catalytic activity">
    <reaction evidence="10">
        <text>an acyl-CoA + malonyl-CoA + H(+) = a 3-oxoacyl-CoA + CO2 + CoA</text>
        <dbReference type="Rhea" id="RHEA:50252"/>
        <dbReference type="ChEBI" id="CHEBI:15378"/>
        <dbReference type="ChEBI" id="CHEBI:16526"/>
        <dbReference type="ChEBI" id="CHEBI:57287"/>
        <dbReference type="ChEBI" id="CHEBI:57384"/>
        <dbReference type="ChEBI" id="CHEBI:58342"/>
        <dbReference type="ChEBI" id="CHEBI:90726"/>
    </reaction>
    <physiologicalReaction direction="left-to-right" evidence="10">
        <dbReference type="Rhea" id="RHEA:50253"/>
    </physiologicalReaction>
</comment>
<evidence type="ECO:0000256" key="6">
    <source>
        <dbReference type="ARBA" id="ARBA00022989"/>
    </source>
</evidence>
<comment type="subcellular location">
    <subcellularLocation>
        <location evidence="1">Membrane</location>
        <topology evidence="1">Multi-pass membrane protein</topology>
    </subcellularLocation>
</comment>
<evidence type="ECO:0000256" key="10">
    <source>
        <dbReference type="RuleBase" id="RU361115"/>
    </source>
</evidence>
<keyword evidence="5 10" id="KW-0276">Fatty acid metabolism</keyword>
<dbReference type="GO" id="GO:0034626">
    <property type="term" value="P:fatty acid elongation, polyunsaturated fatty acid"/>
    <property type="evidence" value="ECO:0007669"/>
    <property type="project" value="TreeGrafter"/>
</dbReference>
<evidence type="ECO:0000313" key="11">
    <source>
        <dbReference type="EMBL" id="CAD9823386.1"/>
    </source>
</evidence>
<feature type="transmembrane region" description="Helical" evidence="10">
    <location>
        <begin position="141"/>
        <end position="162"/>
    </location>
</feature>
<keyword evidence="6 10" id="KW-1133">Transmembrane helix</keyword>
<evidence type="ECO:0000256" key="8">
    <source>
        <dbReference type="ARBA" id="ARBA00023136"/>
    </source>
</evidence>
<evidence type="ECO:0000256" key="7">
    <source>
        <dbReference type="ARBA" id="ARBA00023098"/>
    </source>
</evidence>
<evidence type="ECO:0000256" key="9">
    <source>
        <dbReference type="ARBA" id="ARBA00023160"/>
    </source>
</evidence>
<dbReference type="GO" id="GO:0005789">
    <property type="term" value="C:endoplasmic reticulum membrane"/>
    <property type="evidence" value="ECO:0007669"/>
    <property type="project" value="TreeGrafter"/>
</dbReference>